<feature type="compositionally biased region" description="Polar residues" evidence="1">
    <location>
        <begin position="178"/>
        <end position="197"/>
    </location>
</feature>
<feature type="compositionally biased region" description="Low complexity" evidence="1">
    <location>
        <begin position="740"/>
        <end position="754"/>
    </location>
</feature>
<feature type="compositionally biased region" description="Polar residues" evidence="1">
    <location>
        <begin position="807"/>
        <end position="818"/>
    </location>
</feature>
<evidence type="ECO:0000313" key="3">
    <source>
        <dbReference type="EMBL" id="OJJ56573.1"/>
    </source>
</evidence>
<feature type="compositionally biased region" description="Polar residues" evidence="1">
    <location>
        <begin position="87"/>
        <end position="98"/>
    </location>
</feature>
<dbReference type="InterPro" id="IPR033979">
    <property type="entry name" value="MINDY_domain"/>
</dbReference>
<dbReference type="GO" id="GO:0071944">
    <property type="term" value="C:cell periphery"/>
    <property type="evidence" value="ECO:0007669"/>
    <property type="project" value="TreeGrafter"/>
</dbReference>
<dbReference type="InterPro" id="IPR007518">
    <property type="entry name" value="MINDY"/>
</dbReference>
<dbReference type="GO" id="GO:0071108">
    <property type="term" value="P:protein K48-linked deubiquitination"/>
    <property type="evidence" value="ECO:0007669"/>
    <property type="project" value="TreeGrafter"/>
</dbReference>
<feature type="region of interest" description="Disordered" evidence="1">
    <location>
        <begin position="1"/>
        <end position="74"/>
    </location>
</feature>
<feature type="compositionally biased region" description="Polar residues" evidence="1">
    <location>
        <begin position="236"/>
        <end position="268"/>
    </location>
</feature>
<protein>
    <recommendedName>
        <fullName evidence="2">MINDY deubiquitinase domain-containing protein</fullName>
    </recommendedName>
</protein>
<feature type="compositionally biased region" description="Basic and acidic residues" evidence="1">
    <location>
        <begin position="131"/>
        <end position="142"/>
    </location>
</feature>
<feature type="compositionally biased region" description="Basic and acidic residues" evidence="1">
    <location>
        <begin position="832"/>
        <end position="849"/>
    </location>
</feature>
<name>A0A1L9TB97_9EURO</name>
<dbReference type="GO" id="GO:1990380">
    <property type="term" value="F:K48-linked deubiquitinase activity"/>
    <property type="evidence" value="ECO:0007669"/>
    <property type="project" value="InterPro"/>
</dbReference>
<feature type="compositionally biased region" description="Polar residues" evidence="1">
    <location>
        <begin position="62"/>
        <end position="74"/>
    </location>
</feature>
<evidence type="ECO:0000259" key="2">
    <source>
        <dbReference type="Pfam" id="PF04424"/>
    </source>
</evidence>
<gene>
    <name evidence="3" type="ORF">ASPSYDRAFT_59852</name>
</gene>
<accession>A0A1L9TB97</accession>
<sequence length="849" mass="93415">MVLRKRAPPHLHNLSQGNARFEPHSSRSRTSPTSFSVSSPSPKRLTRPSRAQSSPHPRRIPSQESIFSPDLNTSPAFDLMSLEQAQRSPIRTASTDTPNPWADELVENPNHSPRENGDPTSQLGIHSGLQNKEEADNRKGDRVPSILLSGTQRRMAANELPPNQGAADTSDWEYLDTSPPQLQSNNPFLRPSQNENNPWGDRNSRASSLSRDDASRGLGQDEGYIPMTARLSLFDQGQETESPWTNEPSHSQGAGMSVQRTGVTSTDPQGAHTVFDGSQPPSYQIQREQPSSQPRISTPGTVSTATTGSSHVLIDFDESPTHETGTDSRQATAPATDTAAIQGYGLPAALQSVDPDNATASQDFSQTSGSAVPSSSQQPQDATIPDDTAQQQAKRAETYSIKHINWKDNTGDLRESPMLIQNKNGPCPLLALVNALILRAASQGTPPPIVRALRTREQISLGLLIEALFDELTTRLGPDDEFPDIEALSRFLTMLHTGMNVNPRLTLESDSAVGTFLQTEDIKFYRTFGIPLVHGWIARPSTDATAALERIGEYHEDIQLLPFRKQELEDRVFQGTALTTEEERVMSDIQAIQHFTDIDNATQLSPFGLEQLTRTLQPGSFSILFRNDHFSTVYKHPQLHQLFTLVTDAGYSSHAEIVWESLVDVTGSNAGFYSGDFRLVSQHTAHASDPSGPRTSSNEGPQHPPTLSAQEQADADFAYALSLQYQEEERRQSNPNHGRSQSAANLGASASAPAVDRRQRQSYGHRSQTNIQSSSQGNDDPEDGPPPSYEQAAKSPVYTGTPPPQRSPTVLDTPSRSQYPRDRYGRYADPSRYTDPRRERERDRDCIVM</sequence>
<feature type="compositionally biased region" description="Polar residues" evidence="1">
    <location>
        <begin position="761"/>
        <end position="778"/>
    </location>
</feature>
<feature type="compositionally biased region" description="Polar residues" evidence="1">
    <location>
        <begin position="693"/>
        <end position="707"/>
    </location>
</feature>
<feature type="region of interest" description="Disordered" evidence="1">
    <location>
        <begin position="350"/>
        <end position="397"/>
    </location>
</feature>
<dbReference type="PANTHER" id="PTHR18063:SF6">
    <property type="entry name" value="UBIQUITIN CARBOXYL-TERMINAL HYDROLASE"/>
    <property type="match status" value="1"/>
</dbReference>
<feature type="compositionally biased region" description="Polar residues" evidence="1">
    <location>
        <begin position="279"/>
        <end position="309"/>
    </location>
</feature>
<keyword evidence="4" id="KW-1185">Reference proteome</keyword>
<dbReference type="GO" id="GO:0005829">
    <property type="term" value="C:cytosol"/>
    <property type="evidence" value="ECO:0007669"/>
    <property type="project" value="TreeGrafter"/>
</dbReference>
<dbReference type="Proteomes" id="UP000184356">
    <property type="component" value="Unassembled WGS sequence"/>
</dbReference>
<dbReference type="GO" id="GO:0016807">
    <property type="term" value="F:cysteine-type carboxypeptidase activity"/>
    <property type="evidence" value="ECO:0007669"/>
    <property type="project" value="TreeGrafter"/>
</dbReference>
<feature type="region of interest" description="Disordered" evidence="1">
    <location>
        <begin position="87"/>
        <end position="224"/>
    </location>
</feature>
<feature type="region of interest" description="Disordered" evidence="1">
    <location>
        <begin position="683"/>
        <end position="707"/>
    </location>
</feature>
<dbReference type="EMBL" id="KV878590">
    <property type="protein sequence ID" value="OJJ56573.1"/>
    <property type="molecule type" value="Genomic_DNA"/>
</dbReference>
<feature type="compositionally biased region" description="Polar residues" evidence="1">
    <location>
        <begin position="118"/>
        <end position="130"/>
    </location>
</feature>
<feature type="compositionally biased region" description="Polar residues" evidence="1">
    <location>
        <begin position="358"/>
        <end position="381"/>
    </location>
</feature>
<dbReference type="AlphaFoldDB" id="A0A1L9TB97"/>
<dbReference type="GO" id="GO:0004843">
    <property type="term" value="F:cysteine-type deubiquitinase activity"/>
    <property type="evidence" value="ECO:0007669"/>
    <property type="project" value="InterPro"/>
</dbReference>
<dbReference type="VEuPathDB" id="FungiDB:ASPSYDRAFT_59852"/>
<evidence type="ECO:0000313" key="4">
    <source>
        <dbReference type="Proteomes" id="UP000184356"/>
    </source>
</evidence>
<evidence type="ECO:0000256" key="1">
    <source>
        <dbReference type="SAM" id="MobiDB-lite"/>
    </source>
</evidence>
<organism evidence="3 4">
    <name type="scientific">Aspergillus sydowii CBS 593.65</name>
    <dbReference type="NCBI Taxonomy" id="1036612"/>
    <lineage>
        <taxon>Eukaryota</taxon>
        <taxon>Fungi</taxon>
        <taxon>Dikarya</taxon>
        <taxon>Ascomycota</taxon>
        <taxon>Pezizomycotina</taxon>
        <taxon>Eurotiomycetes</taxon>
        <taxon>Eurotiomycetidae</taxon>
        <taxon>Eurotiales</taxon>
        <taxon>Aspergillaceae</taxon>
        <taxon>Aspergillus</taxon>
        <taxon>Aspergillus subgen. Nidulantes</taxon>
    </lineage>
</organism>
<feature type="region of interest" description="Disordered" evidence="1">
    <location>
        <begin position="236"/>
        <end position="309"/>
    </location>
</feature>
<feature type="compositionally biased region" description="Low complexity" evidence="1">
    <location>
        <begin position="28"/>
        <end position="42"/>
    </location>
</feature>
<dbReference type="RefSeq" id="XP_040700379.1">
    <property type="nucleotide sequence ID" value="XM_040849763.1"/>
</dbReference>
<dbReference type="STRING" id="1036612.A0A1L9TB97"/>
<dbReference type="PANTHER" id="PTHR18063">
    <property type="entry name" value="NF-E2 INDUCIBLE PROTEIN"/>
    <property type="match status" value="1"/>
</dbReference>
<dbReference type="OrthoDB" id="10261212at2759"/>
<dbReference type="Pfam" id="PF04424">
    <property type="entry name" value="MINDY_DUB"/>
    <property type="match status" value="1"/>
</dbReference>
<feature type="region of interest" description="Disordered" evidence="1">
    <location>
        <begin position="726"/>
        <end position="849"/>
    </location>
</feature>
<dbReference type="GeneID" id="63765836"/>
<reference evidence="4" key="1">
    <citation type="journal article" date="2017" name="Genome Biol.">
        <title>Comparative genomics reveals high biological diversity and specific adaptations in the industrially and medically important fungal genus Aspergillus.</title>
        <authorList>
            <person name="de Vries R.P."/>
            <person name="Riley R."/>
            <person name="Wiebenga A."/>
            <person name="Aguilar-Osorio G."/>
            <person name="Amillis S."/>
            <person name="Uchima C.A."/>
            <person name="Anderluh G."/>
            <person name="Asadollahi M."/>
            <person name="Askin M."/>
            <person name="Barry K."/>
            <person name="Battaglia E."/>
            <person name="Bayram O."/>
            <person name="Benocci T."/>
            <person name="Braus-Stromeyer S.A."/>
            <person name="Caldana C."/>
            <person name="Canovas D."/>
            <person name="Cerqueira G.C."/>
            <person name="Chen F."/>
            <person name="Chen W."/>
            <person name="Choi C."/>
            <person name="Clum A."/>
            <person name="Dos Santos R.A."/>
            <person name="Damasio A.R."/>
            <person name="Diallinas G."/>
            <person name="Emri T."/>
            <person name="Fekete E."/>
            <person name="Flipphi M."/>
            <person name="Freyberg S."/>
            <person name="Gallo A."/>
            <person name="Gournas C."/>
            <person name="Habgood R."/>
            <person name="Hainaut M."/>
            <person name="Harispe M.L."/>
            <person name="Henrissat B."/>
            <person name="Hilden K.S."/>
            <person name="Hope R."/>
            <person name="Hossain A."/>
            <person name="Karabika E."/>
            <person name="Karaffa L."/>
            <person name="Karanyi Z."/>
            <person name="Krasevec N."/>
            <person name="Kuo A."/>
            <person name="Kusch H."/>
            <person name="LaButti K."/>
            <person name="Lagendijk E.L."/>
            <person name="Lapidus A."/>
            <person name="Levasseur A."/>
            <person name="Lindquist E."/>
            <person name="Lipzen A."/>
            <person name="Logrieco A.F."/>
            <person name="MacCabe A."/>
            <person name="Maekelae M.R."/>
            <person name="Malavazi I."/>
            <person name="Melin P."/>
            <person name="Meyer V."/>
            <person name="Mielnichuk N."/>
            <person name="Miskei M."/>
            <person name="Molnar A.P."/>
            <person name="Mule G."/>
            <person name="Ngan C.Y."/>
            <person name="Orejas M."/>
            <person name="Orosz E."/>
            <person name="Ouedraogo J.P."/>
            <person name="Overkamp K.M."/>
            <person name="Park H.-S."/>
            <person name="Perrone G."/>
            <person name="Piumi F."/>
            <person name="Punt P.J."/>
            <person name="Ram A.F."/>
            <person name="Ramon A."/>
            <person name="Rauscher S."/>
            <person name="Record E."/>
            <person name="Riano-Pachon D.M."/>
            <person name="Robert V."/>
            <person name="Roehrig J."/>
            <person name="Ruller R."/>
            <person name="Salamov A."/>
            <person name="Salih N.S."/>
            <person name="Samson R.A."/>
            <person name="Sandor E."/>
            <person name="Sanguinetti M."/>
            <person name="Schuetze T."/>
            <person name="Sepcic K."/>
            <person name="Shelest E."/>
            <person name="Sherlock G."/>
            <person name="Sophianopoulou V."/>
            <person name="Squina F.M."/>
            <person name="Sun H."/>
            <person name="Susca A."/>
            <person name="Todd R.B."/>
            <person name="Tsang A."/>
            <person name="Unkles S.E."/>
            <person name="van de Wiele N."/>
            <person name="van Rossen-Uffink D."/>
            <person name="Oliveira J.V."/>
            <person name="Vesth T.C."/>
            <person name="Visser J."/>
            <person name="Yu J.-H."/>
            <person name="Zhou M."/>
            <person name="Andersen M.R."/>
            <person name="Archer D.B."/>
            <person name="Baker S.E."/>
            <person name="Benoit I."/>
            <person name="Brakhage A.A."/>
            <person name="Braus G.H."/>
            <person name="Fischer R."/>
            <person name="Frisvad J.C."/>
            <person name="Goldman G.H."/>
            <person name="Houbraken J."/>
            <person name="Oakley B."/>
            <person name="Pocsi I."/>
            <person name="Scazzocchio C."/>
            <person name="Seiboth B."/>
            <person name="vanKuyk P.A."/>
            <person name="Wortman J."/>
            <person name="Dyer P.S."/>
            <person name="Grigoriev I.V."/>
        </authorList>
    </citation>
    <scope>NUCLEOTIDE SEQUENCE [LARGE SCALE GENOMIC DNA]</scope>
    <source>
        <strain evidence="4">CBS 593.65</strain>
    </source>
</reference>
<feature type="domain" description="MINDY deubiquitinase" evidence="2">
    <location>
        <begin position="397"/>
        <end position="677"/>
    </location>
</feature>
<proteinExistence type="predicted"/>